<dbReference type="EMBL" id="DUFG01000019">
    <property type="protein sequence ID" value="HIH08531.1"/>
    <property type="molecule type" value="Genomic_DNA"/>
</dbReference>
<gene>
    <name evidence="1" type="ORF">HA237_04130</name>
</gene>
<dbReference type="Proteomes" id="UP000577419">
    <property type="component" value="Unassembled WGS sequence"/>
</dbReference>
<proteinExistence type="predicted"/>
<evidence type="ECO:0000313" key="1">
    <source>
        <dbReference type="EMBL" id="HIH08531.1"/>
    </source>
</evidence>
<protein>
    <recommendedName>
        <fullName evidence="3">Type II toxin-antitoxin system RelE/ParE family toxin</fullName>
    </recommendedName>
</protein>
<accession>A0A7J4ISN1</accession>
<name>A0A7J4ISN1_9ARCH</name>
<comment type="caution">
    <text evidence="1">The sequence shown here is derived from an EMBL/GenBank/DDBJ whole genome shotgun (WGS) entry which is preliminary data.</text>
</comment>
<evidence type="ECO:0000313" key="2">
    <source>
        <dbReference type="Proteomes" id="UP000577419"/>
    </source>
</evidence>
<dbReference type="AlphaFoldDB" id="A0A7J4ISN1"/>
<sequence length="117" mass="13631">MKAVRVVLSPEAEEVYKYLNEQAPKSKAERSILNAVNKKSELIKANPHYGDPISHDLIPKEYVQKYGVTNLFRVGLPSFWRMLYTLTNNDTKIEIIAFILDISSHPDYDKKMKYKKR</sequence>
<evidence type="ECO:0008006" key="3">
    <source>
        <dbReference type="Google" id="ProtNLM"/>
    </source>
</evidence>
<organism evidence="1 2">
    <name type="scientific">Candidatus Iainarchaeum sp</name>
    <dbReference type="NCBI Taxonomy" id="3101447"/>
    <lineage>
        <taxon>Archaea</taxon>
        <taxon>Candidatus Iainarchaeota</taxon>
        <taxon>Candidatus Iainarchaeia</taxon>
        <taxon>Candidatus Iainarchaeales</taxon>
        <taxon>Candidatus Iainarchaeaceae</taxon>
        <taxon>Candidatus Iainarchaeum</taxon>
    </lineage>
</organism>
<reference evidence="2" key="1">
    <citation type="journal article" date="2020" name="bioRxiv">
        <title>A rank-normalized archaeal taxonomy based on genome phylogeny resolves widespread incomplete and uneven classifications.</title>
        <authorList>
            <person name="Rinke C."/>
            <person name="Chuvochina M."/>
            <person name="Mussig A.J."/>
            <person name="Chaumeil P.-A."/>
            <person name="Waite D.W."/>
            <person name="Whitman W.B."/>
            <person name="Parks D.H."/>
            <person name="Hugenholtz P."/>
        </authorList>
    </citation>
    <scope>NUCLEOTIDE SEQUENCE [LARGE SCALE GENOMIC DNA]</scope>
</reference>